<dbReference type="GO" id="GO:0002177">
    <property type="term" value="C:manchette"/>
    <property type="evidence" value="ECO:0007669"/>
    <property type="project" value="TreeGrafter"/>
</dbReference>
<feature type="non-terminal residue" evidence="1">
    <location>
        <position position="271"/>
    </location>
</feature>
<comment type="caution">
    <text evidence="1">The sequence shown here is derived from an EMBL/GenBank/DDBJ whole genome shotgun (WGS) entry which is preliminary data.</text>
</comment>
<evidence type="ECO:0000313" key="2">
    <source>
        <dbReference type="Proteomes" id="UP000534107"/>
    </source>
</evidence>
<dbReference type="EMBL" id="VWZO01020517">
    <property type="protein sequence ID" value="NXH21905.1"/>
    <property type="molecule type" value="Genomic_DNA"/>
</dbReference>
<dbReference type="OrthoDB" id="9820464at2759"/>
<dbReference type="Proteomes" id="UP000534107">
    <property type="component" value="Unassembled WGS sequence"/>
</dbReference>
<dbReference type="InterPro" id="IPR028195">
    <property type="entry name" value="SPMIP6"/>
</dbReference>
<dbReference type="GO" id="GO:0048471">
    <property type="term" value="C:perinuclear region of cytoplasm"/>
    <property type="evidence" value="ECO:0007669"/>
    <property type="project" value="TreeGrafter"/>
</dbReference>
<dbReference type="GO" id="GO:0043014">
    <property type="term" value="F:alpha-tubulin binding"/>
    <property type="evidence" value="ECO:0007669"/>
    <property type="project" value="TreeGrafter"/>
</dbReference>
<dbReference type="PANTHER" id="PTHR35664">
    <property type="entry name" value="SPERMATID-SPECIFIC MANCHETTE-RELATED PROTEIN 1"/>
    <property type="match status" value="1"/>
</dbReference>
<dbReference type="AlphaFoldDB" id="A0A7K9I9P4"/>
<reference evidence="1 2" key="1">
    <citation type="submission" date="2019-09" db="EMBL/GenBank/DDBJ databases">
        <title>Bird 10,000 Genomes (B10K) Project - Family phase.</title>
        <authorList>
            <person name="Zhang G."/>
        </authorList>
    </citation>
    <scope>NUCLEOTIDE SEQUENCE [LARGE SCALE GENOMIC DNA]</scope>
    <source>
        <strain evidence="1">B10K-DU-001-16</strain>
        <tissue evidence="1">Muscle</tissue>
    </source>
</reference>
<protein>
    <submittedName>
        <fullName evidence="1">SMRP1 protein</fullName>
    </submittedName>
</protein>
<feature type="non-terminal residue" evidence="1">
    <location>
        <position position="1"/>
    </location>
</feature>
<accession>A0A7K9I9P4</accession>
<keyword evidence="2" id="KW-1185">Reference proteome</keyword>
<dbReference type="PANTHER" id="PTHR35664:SF1">
    <property type="entry name" value="SPERMATID-SPECIFIC MANCHETTE-RELATED PROTEIN 1"/>
    <property type="match status" value="1"/>
</dbReference>
<sequence length="271" mass="31337">MFLISKKHKTPVSTYSDSYCLPYSDKKTTQEQTSEQLWKEDKFLTQGLMMPPVQSLVSQGQPEQMIALGRQGYYRKVINFAAGMPKNYWLDRSQGKYNPIFINENKYVTWRTGPYNSAAWSKHSSYLPLLPKETRMGIFLHSTPVPYPLKLTCVSQSEREAVTNMLNKQPVYTMRGREPFQGYYSPSSGRHYFLQGMDYYTDGTAGTRRSVPCCSYTPRAMFFTSTHYAQSPSLNHSAFPRWNMSHFMKAGQVQRDSYIIHPEFVSEDYSA</sequence>
<gene>
    <name evidence="1" type="primary">Smrp1</name>
    <name evidence="1" type="ORF">BUCCAP_R06951</name>
</gene>
<dbReference type="Pfam" id="PF15181">
    <property type="entry name" value="SMRP1"/>
    <property type="match status" value="1"/>
</dbReference>
<proteinExistence type="predicted"/>
<evidence type="ECO:0000313" key="1">
    <source>
        <dbReference type="EMBL" id="NXH21905.1"/>
    </source>
</evidence>
<name>A0A7K9I9P4_9PICI</name>
<organism evidence="1 2">
    <name type="scientific">Bucco capensis</name>
    <name type="common">collared puffbird</name>
    <dbReference type="NCBI Taxonomy" id="135168"/>
    <lineage>
        <taxon>Eukaryota</taxon>
        <taxon>Metazoa</taxon>
        <taxon>Chordata</taxon>
        <taxon>Craniata</taxon>
        <taxon>Vertebrata</taxon>
        <taxon>Euteleostomi</taxon>
        <taxon>Archelosauria</taxon>
        <taxon>Archosauria</taxon>
        <taxon>Dinosauria</taxon>
        <taxon>Saurischia</taxon>
        <taxon>Theropoda</taxon>
        <taxon>Coelurosauria</taxon>
        <taxon>Aves</taxon>
        <taxon>Neognathae</taxon>
        <taxon>Neoaves</taxon>
        <taxon>Telluraves</taxon>
        <taxon>Coraciimorphae</taxon>
        <taxon>Piciformes</taxon>
        <taxon>Bucconidae</taxon>
        <taxon>Bucco</taxon>
    </lineage>
</organism>